<dbReference type="PANTHER" id="PTHR30239:SF0">
    <property type="entry name" value="ACETOLACTATE SYNTHASE SMALL SUBUNIT 1, CHLOROPLASTIC"/>
    <property type="match status" value="1"/>
</dbReference>
<dbReference type="Gene3D" id="3.30.70.260">
    <property type="match status" value="1"/>
</dbReference>
<evidence type="ECO:0000256" key="8">
    <source>
        <dbReference type="RuleBase" id="RU368092"/>
    </source>
</evidence>
<organism evidence="10 11">
    <name type="scientific">Ruminococcus albus SY3</name>
    <dbReference type="NCBI Taxonomy" id="1341156"/>
    <lineage>
        <taxon>Bacteria</taxon>
        <taxon>Bacillati</taxon>
        <taxon>Bacillota</taxon>
        <taxon>Clostridia</taxon>
        <taxon>Eubacteriales</taxon>
        <taxon>Oscillospiraceae</taxon>
        <taxon>Ruminococcus</taxon>
    </lineage>
</organism>
<keyword evidence="5 8" id="KW-0028">Amino-acid biosynthesis</keyword>
<comment type="similarity">
    <text evidence="3 8">Belongs to the acetolactate synthase small subunit family.</text>
</comment>
<evidence type="ECO:0000313" key="11">
    <source>
        <dbReference type="Proteomes" id="UP000021369"/>
    </source>
</evidence>
<dbReference type="FunFam" id="3.30.70.260:FF:000001">
    <property type="entry name" value="Acetolactate synthase, small subunit"/>
    <property type="match status" value="1"/>
</dbReference>
<dbReference type="EC" id="2.2.1.6" evidence="8"/>
<dbReference type="SUPFAM" id="SSF55021">
    <property type="entry name" value="ACT-like"/>
    <property type="match status" value="2"/>
</dbReference>
<dbReference type="InterPro" id="IPR002912">
    <property type="entry name" value="ACT_dom"/>
</dbReference>
<keyword evidence="8" id="KW-0808">Transferase</keyword>
<feature type="domain" description="ACT" evidence="9">
    <location>
        <begin position="4"/>
        <end position="78"/>
    </location>
</feature>
<dbReference type="NCBIfam" id="TIGR00119">
    <property type="entry name" value="acolac_sm"/>
    <property type="match status" value="1"/>
</dbReference>
<dbReference type="InterPro" id="IPR004789">
    <property type="entry name" value="Acetalactate_synth_ssu"/>
</dbReference>
<dbReference type="OrthoDB" id="9787365at2"/>
<sequence>MKHTISVLVENHSGVLSRISGLFSRRGFNIESLAVGPTNDESISRITIVADGDEHTVEQIEKQLNKLIEVIKVKTFGRDEFVARELMIVKVSAPADKRSEIMTIAEITGAKVMDITLTTMTLEICDRYDRLERFEKVIEPYGILEMARTGTVAVERGAEYFSAKK</sequence>
<comment type="catalytic activity">
    <reaction evidence="7 8">
        <text>2 pyruvate + H(+) = (2S)-2-acetolactate + CO2</text>
        <dbReference type="Rhea" id="RHEA:25249"/>
        <dbReference type="ChEBI" id="CHEBI:15361"/>
        <dbReference type="ChEBI" id="CHEBI:15378"/>
        <dbReference type="ChEBI" id="CHEBI:16526"/>
        <dbReference type="ChEBI" id="CHEBI:58476"/>
        <dbReference type="EC" id="2.2.1.6"/>
    </reaction>
</comment>
<dbReference type="UniPathway" id="UPA00047">
    <property type="reaction ID" value="UER00055"/>
</dbReference>
<dbReference type="Pfam" id="PF10369">
    <property type="entry name" value="ALS_ss_C"/>
    <property type="match status" value="1"/>
</dbReference>
<dbReference type="Gene3D" id="3.30.70.1150">
    <property type="entry name" value="ACT-like. Chain A, domain 2"/>
    <property type="match status" value="1"/>
</dbReference>
<dbReference type="PATRIC" id="fig|1341156.4.peg.380"/>
<evidence type="ECO:0000256" key="4">
    <source>
        <dbReference type="ARBA" id="ARBA00011744"/>
    </source>
</evidence>
<comment type="subunit">
    <text evidence="4 8">Dimer of large and small chains.</text>
</comment>
<dbReference type="UniPathway" id="UPA00049">
    <property type="reaction ID" value="UER00059"/>
</dbReference>
<comment type="caution">
    <text evidence="10">The sequence shown here is derived from an EMBL/GenBank/DDBJ whole genome shotgun (WGS) entry which is preliminary data.</text>
</comment>
<dbReference type="GO" id="GO:0009097">
    <property type="term" value="P:isoleucine biosynthetic process"/>
    <property type="evidence" value="ECO:0007669"/>
    <property type="project" value="UniProtKB-UniRule"/>
</dbReference>
<dbReference type="InterPro" id="IPR045865">
    <property type="entry name" value="ACT-like_dom_sf"/>
</dbReference>
<dbReference type="Proteomes" id="UP000021369">
    <property type="component" value="Unassembled WGS sequence"/>
</dbReference>
<evidence type="ECO:0000259" key="9">
    <source>
        <dbReference type="PROSITE" id="PS51671"/>
    </source>
</evidence>
<dbReference type="PANTHER" id="PTHR30239">
    <property type="entry name" value="ACETOLACTATE SYNTHASE SMALL SUBUNIT"/>
    <property type="match status" value="1"/>
</dbReference>
<dbReference type="GO" id="GO:0009099">
    <property type="term" value="P:L-valine biosynthetic process"/>
    <property type="evidence" value="ECO:0007669"/>
    <property type="project" value="UniProtKB-UniRule"/>
</dbReference>
<comment type="function">
    <text evidence="8">Catalyzes the conversion of 2 pyruvate molecules into acetolactate in the first common step of the biosynthetic pathway of the branched-amino acids such as leucine, isoleucine, and valine.</text>
</comment>
<accession>A0A011UJA1</accession>
<dbReference type="AlphaFoldDB" id="A0A011UJA1"/>
<evidence type="ECO:0000256" key="7">
    <source>
        <dbReference type="ARBA" id="ARBA00048670"/>
    </source>
</evidence>
<proteinExistence type="inferred from homology"/>
<evidence type="ECO:0000256" key="6">
    <source>
        <dbReference type="ARBA" id="ARBA00023304"/>
    </source>
</evidence>
<comment type="pathway">
    <text evidence="1 8">Amino-acid biosynthesis; L-isoleucine biosynthesis; L-isoleucine from 2-oxobutanoate: step 1/4.</text>
</comment>
<dbReference type="Pfam" id="PF22629">
    <property type="entry name" value="ACT_AHAS_ss"/>
    <property type="match status" value="1"/>
</dbReference>
<dbReference type="GO" id="GO:1990610">
    <property type="term" value="F:acetolactate synthase regulator activity"/>
    <property type="evidence" value="ECO:0007669"/>
    <property type="project" value="UniProtKB-UniRule"/>
</dbReference>
<dbReference type="GO" id="GO:0003984">
    <property type="term" value="F:acetolactate synthase activity"/>
    <property type="evidence" value="ECO:0007669"/>
    <property type="project" value="UniProtKB-UniRule"/>
</dbReference>
<dbReference type="PROSITE" id="PS51671">
    <property type="entry name" value="ACT"/>
    <property type="match status" value="1"/>
</dbReference>
<dbReference type="InterPro" id="IPR027271">
    <property type="entry name" value="Acetolactate_synth/TF_NikR_C"/>
</dbReference>
<dbReference type="InterPro" id="IPR019455">
    <property type="entry name" value="Acetolactate_synth_ssu_C"/>
</dbReference>
<evidence type="ECO:0000256" key="2">
    <source>
        <dbReference type="ARBA" id="ARBA00005025"/>
    </source>
</evidence>
<gene>
    <name evidence="10" type="ORF">RASY3_03295</name>
</gene>
<dbReference type="GO" id="GO:0005829">
    <property type="term" value="C:cytosol"/>
    <property type="evidence" value="ECO:0007669"/>
    <property type="project" value="TreeGrafter"/>
</dbReference>
<dbReference type="NCBIfam" id="NF008864">
    <property type="entry name" value="PRK11895.1"/>
    <property type="match status" value="1"/>
</dbReference>
<dbReference type="EMBL" id="JEOB01000001">
    <property type="protein sequence ID" value="EXM40749.1"/>
    <property type="molecule type" value="Genomic_DNA"/>
</dbReference>
<evidence type="ECO:0000256" key="5">
    <source>
        <dbReference type="ARBA" id="ARBA00022605"/>
    </source>
</evidence>
<protein>
    <recommendedName>
        <fullName evidence="8">Acetolactate synthase small subunit</fullName>
        <shortName evidence="8">AHAS</shortName>
        <shortName evidence="8">ALS</shortName>
        <ecNumber evidence="8">2.2.1.6</ecNumber>
    </recommendedName>
    <alternativeName>
        <fullName evidence="8">Acetohydroxy-acid synthase small subunit</fullName>
    </alternativeName>
</protein>
<evidence type="ECO:0000256" key="1">
    <source>
        <dbReference type="ARBA" id="ARBA00004974"/>
    </source>
</evidence>
<dbReference type="InterPro" id="IPR039557">
    <property type="entry name" value="AHAS_ACT"/>
</dbReference>
<reference evidence="10 11" key="1">
    <citation type="submission" date="2013-06" db="EMBL/GenBank/DDBJ databases">
        <title>Rumen cellulosomics: divergent fiber-degrading strategies revealed by comparative genome-wide analysis of six Ruminococcal strains.</title>
        <authorList>
            <person name="Dassa B."/>
            <person name="Borovok I."/>
            <person name="Lamed R."/>
            <person name="Flint H."/>
            <person name="Yeoman C.J."/>
            <person name="White B."/>
            <person name="Bayer E.A."/>
        </authorList>
    </citation>
    <scope>NUCLEOTIDE SEQUENCE [LARGE SCALE GENOMIC DNA]</scope>
    <source>
        <strain evidence="10 11">SY3</strain>
    </source>
</reference>
<keyword evidence="11" id="KW-1185">Reference proteome</keyword>
<keyword evidence="6 8" id="KW-0100">Branched-chain amino acid biosynthesis</keyword>
<dbReference type="CDD" id="cd04878">
    <property type="entry name" value="ACT_AHAS"/>
    <property type="match status" value="1"/>
</dbReference>
<dbReference type="RefSeq" id="WP_013497241.1">
    <property type="nucleotide sequence ID" value="NZ_JEOB01000001.1"/>
</dbReference>
<dbReference type="InterPro" id="IPR054480">
    <property type="entry name" value="AHAS_small-like_ACT"/>
</dbReference>
<name>A0A011UJA1_RUMAL</name>
<evidence type="ECO:0000313" key="10">
    <source>
        <dbReference type="EMBL" id="EXM40749.1"/>
    </source>
</evidence>
<comment type="pathway">
    <text evidence="2 8">Amino-acid biosynthesis; L-valine biosynthesis; L-valine from pyruvate: step 1/4.</text>
</comment>
<evidence type="ECO:0000256" key="3">
    <source>
        <dbReference type="ARBA" id="ARBA00006341"/>
    </source>
</evidence>